<dbReference type="PANTHER" id="PTHR43479:SF7">
    <property type="entry name" value="TETR-FAMILY TRANSCRIPTIONAL REGULATOR"/>
    <property type="match status" value="1"/>
</dbReference>
<evidence type="ECO:0000313" key="4">
    <source>
        <dbReference type="EMBL" id="KRL43575.1"/>
    </source>
</evidence>
<dbReference type="RefSeq" id="WP_056964244.1">
    <property type="nucleotide sequence ID" value="NZ_AZEU01000188.1"/>
</dbReference>
<dbReference type="InterPro" id="IPR001647">
    <property type="entry name" value="HTH_TetR"/>
</dbReference>
<dbReference type="Proteomes" id="UP000051790">
    <property type="component" value="Unassembled WGS sequence"/>
</dbReference>
<organism evidence="4 5">
    <name type="scientific">Lacticaseibacillus manihotivorans DSM 13343 = JCM 12514</name>
    <dbReference type="NCBI Taxonomy" id="1423769"/>
    <lineage>
        <taxon>Bacteria</taxon>
        <taxon>Bacillati</taxon>
        <taxon>Bacillota</taxon>
        <taxon>Bacilli</taxon>
        <taxon>Lactobacillales</taxon>
        <taxon>Lactobacillaceae</taxon>
        <taxon>Lacticaseibacillus</taxon>
    </lineage>
</organism>
<feature type="domain" description="HTH tetR-type" evidence="3">
    <location>
        <begin position="8"/>
        <end position="68"/>
    </location>
</feature>
<sequence length="179" mass="20188">MTQDLRVKKTQAAIHHAFWKLLATRPLPKISVADLIAEAQIGKATFYHHYVDKFDLARQLCQQTQAPLIQECAKRIASHQLHRLFLPLPDAILQDASHIRLLDTIQTPEFNGQTHLIEALTTSFQRSLLARDPTFSQPQAVSLELATLYQHVVIIDLLSAPMTQMLALQQAIPVLFAKP</sequence>
<evidence type="ECO:0000259" key="3">
    <source>
        <dbReference type="PROSITE" id="PS50977"/>
    </source>
</evidence>
<dbReference type="Pfam" id="PF00440">
    <property type="entry name" value="TetR_N"/>
    <property type="match status" value="1"/>
</dbReference>
<comment type="caution">
    <text evidence="4">The sequence shown here is derived from an EMBL/GenBank/DDBJ whole genome shotgun (WGS) entry which is preliminary data.</text>
</comment>
<dbReference type="SUPFAM" id="SSF46689">
    <property type="entry name" value="Homeodomain-like"/>
    <property type="match status" value="1"/>
</dbReference>
<keyword evidence="1 2" id="KW-0238">DNA-binding</keyword>
<reference evidence="4 5" key="1">
    <citation type="journal article" date="2015" name="Genome Announc.">
        <title>Expanding the biotechnology potential of lactobacilli through comparative genomics of 213 strains and associated genera.</title>
        <authorList>
            <person name="Sun Z."/>
            <person name="Harris H.M."/>
            <person name="McCann A."/>
            <person name="Guo C."/>
            <person name="Argimon S."/>
            <person name="Zhang W."/>
            <person name="Yang X."/>
            <person name="Jeffery I.B."/>
            <person name="Cooney J.C."/>
            <person name="Kagawa T.F."/>
            <person name="Liu W."/>
            <person name="Song Y."/>
            <person name="Salvetti E."/>
            <person name="Wrobel A."/>
            <person name="Rasinkangas P."/>
            <person name="Parkhill J."/>
            <person name="Rea M.C."/>
            <person name="O'Sullivan O."/>
            <person name="Ritari J."/>
            <person name="Douillard F.P."/>
            <person name="Paul Ross R."/>
            <person name="Yang R."/>
            <person name="Briner A.E."/>
            <person name="Felis G.E."/>
            <person name="de Vos W.M."/>
            <person name="Barrangou R."/>
            <person name="Klaenhammer T.R."/>
            <person name="Caufield P.W."/>
            <person name="Cui Y."/>
            <person name="Zhang H."/>
            <person name="O'Toole P.W."/>
        </authorList>
    </citation>
    <scope>NUCLEOTIDE SEQUENCE [LARGE SCALE GENOMIC DNA]</scope>
    <source>
        <strain evidence="4 5">DSM 13343</strain>
    </source>
</reference>
<dbReference type="Gene3D" id="1.10.357.10">
    <property type="entry name" value="Tetracycline Repressor, domain 2"/>
    <property type="match status" value="1"/>
</dbReference>
<dbReference type="EMBL" id="AZEU01000188">
    <property type="protein sequence ID" value="KRL43575.1"/>
    <property type="molecule type" value="Genomic_DNA"/>
</dbReference>
<gene>
    <name evidence="4" type="ORF">FD01_GL001605</name>
</gene>
<dbReference type="AlphaFoldDB" id="A0A0R1QFF1"/>
<protein>
    <recommendedName>
        <fullName evidence="3">HTH tetR-type domain-containing protein</fullName>
    </recommendedName>
</protein>
<feature type="DNA-binding region" description="H-T-H motif" evidence="2">
    <location>
        <begin position="31"/>
        <end position="50"/>
    </location>
</feature>
<dbReference type="InterPro" id="IPR050624">
    <property type="entry name" value="HTH-type_Tx_Regulator"/>
</dbReference>
<accession>A0A0R1QFF1</accession>
<evidence type="ECO:0000313" key="5">
    <source>
        <dbReference type="Proteomes" id="UP000051790"/>
    </source>
</evidence>
<evidence type="ECO:0000256" key="1">
    <source>
        <dbReference type="ARBA" id="ARBA00023125"/>
    </source>
</evidence>
<dbReference type="GO" id="GO:0003677">
    <property type="term" value="F:DNA binding"/>
    <property type="evidence" value="ECO:0007669"/>
    <property type="project" value="UniProtKB-UniRule"/>
</dbReference>
<dbReference type="PATRIC" id="fig|1423769.4.peg.1718"/>
<keyword evidence="5" id="KW-1185">Reference proteome</keyword>
<dbReference type="PROSITE" id="PS50977">
    <property type="entry name" value="HTH_TETR_2"/>
    <property type="match status" value="1"/>
</dbReference>
<dbReference type="PANTHER" id="PTHR43479">
    <property type="entry name" value="ACREF/ENVCD OPERON REPRESSOR-RELATED"/>
    <property type="match status" value="1"/>
</dbReference>
<name>A0A0R1QFF1_9LACO</name>
<evidence type="ECO:0000256" key="2">
    <source>
        <dbReference type="PROSITE-ProRule" id="PRU00335"/>
    </source>
</evidence>
<proteinExistence type="predicted"/>
<dbReference type="InterPro" id="IPR009057">
    <property type="entry name" value="Homeodomain-like_sf"/>
</dbReference>